<dbReference type="Pfam" id="PF00933">
    <property type="entry name" value="Glyco_hydro_3"/>
    <property type="match status" value="1"/>
</dbReference>
<dbReference type="InterPro" id="IPR001764">
    <property type="entry name" value="Glyco_hydro_3_N"/>
</dbReference>
<evidence type="ECO:0000256" key="1">
    <source>
        <dbReference type="ARBA" id="ARBA00001231"/>
    </source>
</evidence>
<reference evidence="8 9" key="1">
    <citation type="journal article" date="2015" name="Genome Announc.">
        <title>Complete Genome Sequence of Corynebacterium camporealensis DSM 44610, Isolated from the Milk of a Manchega Sheep with Subclinical Mastitis.</title>
        <authorList>
            <person name="Ruckert C."/>
            <person name="Albersmeier A."/>
            <person name="Winkler A."/>
            <person name="Tauch A."/>
        </authorList>
    </citation>
    <scope>NUCLEOTIDE SEQUENCE [LARGE SCALE GENOMIC DNA]</scope>
    <source>
        <strain evidence="8 9">DSM 44610</strain>
    </source>
</reference>
<dbReference type="STRING" id="161896.UL81_10580"/>
<dbReference type="GO" id="GO:0004563">
    <property type="term" value="F:beta-N-acetylhexosaminidase activity"/>
    <property type="evidence" value="ECO:0007669"/>
    <property type="project" value="UniProtKB-EC"/>
</dbReference>
<feature type="compositionally biased region" description="Polar residues" evidence="6">
    <location>
        <begin position="1"/>
        <end position="18"/>
    </location>
</feature>
<dbReference type="PANTHER" id="PTHR30480">
    <property type="entry name" value="BETA-HEXOSAMINIDASE-RELATED"/>
    <property type="match status" value="1"/>
</dbReference>
<comment type="catalytic activity">
    <reaction evidence="1">
        <text>Hydrolysis of terminal non-reducing N-acetyl-D-hexosamine residues in N-acetyl-beta-D-hexosaminides.</text>
        <dbReference type="EC" id="3.2.1.52"/>
    </reaction>
</comment>
<name>A0A0F6TCH0_9CORY</name>
<dbReference type="InterPro" id="IPR050226">
    <property type="entry name" value="NagZ_Beta-hexosaminidase"/>
</dbReference>
<evidence type="ECO:0000256" key="4">
    <source>
        <dbReference type="ARBA" id="ARBA00022801"/>
    </source>
</evidence>
<dbReference type="GO" id="GO:0009254">
    <property type="term" value="P:peptidoglycan turnover"/>
    <property type="evidence" value="ECO:0007669"/>
    <property type="project" value="TreeGrafter"/>
</dbReference>
<dbReference type="GO" id="GO:0005975">
    <property type="term" value="P:carbohydrate metabolic process"/>
    <property type="evidence" value="ECO:0007669"/>
    <property type="project" value="InterPro"/>
</dbReference>
<gene>
    <name evidence="8" type="ORF">UL81_10580</name>
</gene>
<keyword evidence="9" id="KW-1185">Reference proteome</keyword>
<evidence type="ECO:0000256" key="2">
    <source>
        <dbReference type="ARBA" id="ARBA00005336"/>
    </source>
</evidence>
<dbReference type="Proteomes" id="UP000033566">
    <property type="component" value="Chromosome"/>
</dbReference>
<keyword evidence="4 8" id="KW-0378">Hydrolase</keyword>
<proteinExistence type="inferred from homology"/>
<evidence type="ECO:0000313" key="9">
    <source>
        <dbReference type="Proteomes" id="UP000033566"/>
    </source>
</evidence>
<dbReference type="PANTHER" id="PTHR30480:SF13">
    <property type="entry name" value="BETA-HEXOSAMINIDASE"/>
    <property type="match status" value="1"/>
</dbReference>
<evidence type="ECO:0000256" key="3">
    <source>
        <dbReference type="ARBA" id="ARBA00012663"/>
    </source>
</evidence>
<dbReference type="AlphaFoldDB" id="A0A0F6TCH0"/>
<dbReference type="PATRIC" id="fig|161896.4.peg.2063"/>
<dbReference type="EMBL" id="CP011311">
    <property type="protein sequence ID" value="AKE40049.1"/>
    <property type="molecule type" value="Genomic_DNA"/>
</dbReference>
<evidence type="ECO:0000313" key="8">
    <source>
        <dbReference type="EMBL" id="AKE40049.1"/>
    </source>
</evidence>
<organism evidence="8 9">
    <name type="scientific">Corynebacterium camporealensis</name>
    <dbReference type="NCBI Taxonomy" id="161896"/>
    <lineage>
        <taxon>Bacteria</taxon>
        <taxon>Bacillati</taxon>
        <taxon>Actinomycetota</taxon>
        <taxon>Actinomycetes</taxon>
        <taxon>Mycobacteriales</taxon>
        <taxon>Corynebacteriaceae</taxon>
        <taxon>Corynebacterium</taxon>
    </lineage>
</organism>
<accession>A0A0F6TCH0</accession>
<feature type="compositionally biased region" description="Low complexity" evidence="6">
    <location>
        <begin position="19"/>
        <end position="33"/>
    </location>
</feature>
<evidence type="ECO:0000256" key="6">
    <source>
        <dbReference type="SAM" id="MobiDB-lite"/>
    </source>
</evidence>
<evidence type="ECO:0000256" key="5">
    <source>
        <dbReference type="ARBA" id="ARBA00023295"/>
    </source>
</evidence>
<dbReference type="HOGENOM" id="CLU_008392_0_4_11"/>
<feature type="region of interest" description="Disordered" evidence="6">
    <location>
        <begin position="1"/>
        <end position="46"/>
    </location>
</feature>
<feature type="domain" description="Glycoside hydrolase family 3 N-terminal" evidence="7">
    <location>
        <begin position="103"/>
        <end position="345"/>
    </location>
</feature>
<sequence length="347" mass="36534">MTTACSPPNENPSTHTNLTTPESVTNTPTSSTSPPEPAPPSDEEVRAAAAAHLMPPAVNFDDALHKLHTGVRGIFIPSWADPALLTEPGRDIHALRAQVGRDFEVAIDFEGGRVQRFADIFGSFPTPQAMAAAGDPAQVEDIGRQVGQTLAARGVTVNFAPVLDVDGGNLDVVGDRAFSLDPHQAGEMGAAFARGLQQGGVRPVFKHFPGHGRASGDTHHVTAVTPPLPELFHHEFIPFDIAVPAVPEAGLMMGHMSVPELGDARPSSLNPAAYQLARDHLGFSGTIYTDDIGGMRAITDQMPLADAVVSSLHAGADVALWSTGEDINHVIDRVAEAIRAGEISAEF</sequence>
<dbReference type="InterPro" id="IPR036962">
    <property type="entry name" value="Glyco_hydro_3_N_sf"/>
</dbReference>
<dbReference type="Gene3D" id="3.20.20.300">
    <property type="entry name" value="Glycoside hydrolase, family 3, N-terminal domain"/>
    <property type="match status" value="1"/>
</dbReference>
<dbReference type="EC" id="3.2.1.52" evidence="3"/>
<dbReference type="InterPro" id="IPR017853">
    <property type="entry name" value="GH"/>
</dbReference>
<keyword evidence="5 8" id="KW-0326">Glycosidase</keyword>
<comment type="similarity">
    <text evidence="2">Belongs to the glycosyl hydrolase 3 family.</text>
</comment>
<evidence type="ECO:0000259" key="7">
    <source>
        <dbReference type="Pfam" id="PF00933"/>
    </source>
</evidence>
<dbReference type="OrthoDB" id="9805821at2"/>
<dbReference type="KEGG" id="ccj:UL81_10580"/>
<dbReference type="SUPFAM" id="SSF51445">
    <property type="entry name" value="(Trans)glycosidases"/>
    <property type="match status" value="1"/>
</dbReference>
<protein>
    <recommendedName>
        <fullName evidence="3">beta-N-acetylhexosaminidase</fullName>
        <ecNumber evidence="3">3.2.1.52</ecNumber>
    </recommendedName>
</protein>